<evidence type="ECO:0000313" key="1">
    <source>
        <dbReference type="EMBL" id="ABV15982.1"/>
    </source>
</evidence>
<name>A8AR69_CITK8</name>
<organism evidence="1 2">
    <name type="scientific">Citrobacter koseri (strain ATCC BAA-895 / CDC 4225-83 / SGSC4696)</name>
    <dbReference type="NCBI Taxonomy" id="290338"/>
    <lineage>
        <taxon>Bacteria</taxon>
        <taxon>Pseudomonadati</taxon>
        <taxon>Pseudomonadota</taxon>
        <taxon>Gammaproteobacteria</taxon>
        <taxon>Enterobacterales</taxon>
        <taxon>Enterobacteriaceae</taxon>
        <taxon>Citrobacter</taxon>
    </lineage>
</organism>
<dbReference type="EMBL" id="CP000822">
    <property type="protein sequence ID" value="ABV15982.1"/>
    <property type="molecule type" value="Genomic_DNA"/>
</dbReference>
<sequence length="54" mass="6210">MFHLRPGTLMMTTLVPVFRAFPSFTFLYGERRADACMPSGHFLFFLLIPDGISR</sequence>
<dbReference type="STRING" id="290338.CKO_04938"/>
<reference evidence="1 2" key="1">
    <citation type="submission" date="2007-08" db="EMBL/GenBank/DDBJ databases">
        <authorList>
            <consortium name="The Citrobacter koseri Genome Sequencing Project"/>
            <person name="McClelland M."/>
            <person name="Sanderson E.K."/>
            <person name="Porwollik S."/>
            <person name="Spieth J."/>
            <person name="Clifton W.S."/>
            <person name="Latreille P."/>
            <person name="Courtney L."/>
            <person name="Wang C."/>
            <person name="Pepin K."/>
            <person name="Bhonagiri V."/>
            <person name="Nash W."/>
            <person name="Johnson M."/>
            <person name="Thiruvilangam P."/>
            <person name="Wilson R."/>
        </authorList>
    </citation>
    <scope>NUCLEOTIDE SEQUENCE [LARGE SCALE GENOMIC DNA]</scope>
    <source>
        <strain evidence="2">ATCC BAA-895 / CDC 4225-83 / SGSC4696</strain>
    </source>
</reference>
<dbReference type="AlphaFoldDB" id="A8AR69"/>
<dbReference type="Proteomes" id="UP000008148">
    <property type="component" value="Chromosome"/>
</dbReference>
<dbReference type="HOGENOM" id="CLU_217654_0_0_6"/>
<gene>
    <name evidence="1" type="ordered locus">CKO_04938</name>
</gene>
<protein>
    <submittedName>
        <fullName evidence="1">Uncharacterized protein</fullName>
    </submittedName>
</protein>
<proteinExistence type="predicted"/>
<dbReference type="KEGG" id="cko:CKO_04938"/>
<accession>A8AR69</accession>
<keyword evidence="2" id="KW-1185">Reference proteome</keyword>
<evidence type="ECO:0000313" key="2">
    <source>
        <dbReference type="Proteomes" id="UP000008148"/>
    </source>
</evidence>